<evidence type="ECO:0000313" key="3">
    <source>
        <dbReference type="Proteomes" id="UP000578352"/>
    </source>
</evidence>
<keyword evidence="1" id="KW-0812">Transmembrane</keyword>
<gene>
    <name evidence="2" type="ORF">HNR13_001673</name>
</gene>
<organism evidence="2 3">
    <name type="scientific">Leifsonia shinshuensis</name>
    <dbReference type="NCBI Taxonomy" id="150026"/>
    <lineage>
        <taxon>Bacteria</taxon>
        <taxon>Bacillati</taxon>
        <taxon>Actinomycetota</taxon>
        <taxon>Actinomycetes</taxon>
        <taxon>Micrococcales</taxon>
        <taxon>Microbacteriaceae</taxon>
        <taxon>Leifsonia</taxon>
    </lineage>
</organism>
<keyword evidence="1" id="KW-1133">Transmembrane helix</keyword>
<feature type="transmembrane region" description="Helical" evidence="1">
    <location>
        <begin position="34"/>
        <end position="56"/>
    </location>
</feature>
<dbReference type="EMBL" id="JACCFL010000001">
    <property type="protein sequence ID" value="NYJ23386.1"/>
    <property type="molecule type" value="Genomic_DNA"/>
</dbReference>
<evidence type="ECO:0000313" key="2">
    <source>
        <dbReference type="EMBL" id="NYJ23386.1"/>
    </source>
</evidence>
<evidence type="ECO:0000256" key="1">
    <source>
        <dbReference type="SAM" id="Phobius"/>
    </source>
</evidence>
<accession>A0A853CR33</accession>
<keyword evidence="1" id="KW-0472">Membrane</keyword>
<dbReference type="AlphaFoldDB" id="A0A853CR33"/>
<name>A0A853CR33_9MICO</name>
<comment type="caution">
    <text evidence="2">The sequence shown here is derived from an EMBL/GenBank/DDBJ whole genome shotgun (WGS) entry which is preliminary data.</text>
</comment>
<reference evidence="2 3" key="1">
    <citation type="submission" date="2020-07" db="EMBL/GenBank/DDBJ databases">
        <title>Sequencing the genomes of 1000 actinobacteria strains.</title>
        <authorList>
            <person name="Klenk H.-P."/>
        </authorList>
    </citation>
    <scope>NUCLEOTIDE SEQUENCE [LARGE SCALE GENOMIC DNA]</scope>
    <source>
        <strain evidence="2 3">DSM 15165</strain>
    </source>
</reference>
<feature type="transmembrane region" description="Helical" evidence="1">
    <location>
        <begin position="77"/>
        <end position="99"/>
    </location>
</feature>
<proteinExistence type="predicted"/>
<dbReference type="RefSeq" id="WP_179605311.1">
    <property type="nucleotide sequence ID" value="NZ_BAABEH010000001.1"/>
</dbReference>
<sequence length="136" mass="14710">MRITTITGKVIYIVGAFGLILALNFFVIDRVVNASLDVLVVAILNIAYVIVGTRTFRGAGENREDPRPWWRATGRPAAGFWLGGILAILAFISCVGALASKPENSFVPAVACISYALLAAYYLNSSYRLRTLDTAP</sequence>
<feature type="transmembrane region" description="Helical" evidence="1">
    <location>
        <begin position="10"/>
        <end position="28"/>
    </location>
</feature>
<dbReference type="Proteomes" id="UP000578352">
    <property type="component" value="Unassembled WGS sequence"/>
</dbReference>
<protein>
    <submittedName>
        <fullName evidence="2">Uncharacterized protein</fullName>
    </submittedName>
</protein>
<feature type="transmembrane region" description="Helical" evidence="1">
    <location>
        <begin position="105"/>
        <end position="123"/>
    </location>
</feature>